<dbReference type="SUPFAM" id="SSF52980">
    <property type="entry name" value="Restriction endonuclease-like"/>
    <property type="match status" value="1"/>
</dbReference>
<proteinExistence type="predicted"/>
<dbReference type="InterPro" id="IPR011335">
    <property type="entry name" value="Restrct_endonuc-II-like"/>
</dbReference>
<protein>
    <submittedName>
        <fullName evidence="2">DUF559 domain-containing protein</fullName>
    </submittedName>
</protein>
<evidence type="ECO:0000259" key="1">
    <source>
        <dbReference type="Pfam" id="PF04480"/>
    </source>
</evidence>
<evidence type="ECO:0000313" key="3">
    <source>
        <dbReference type="Proteomes" id="UP001324533"/>
    </source>
</evidence>
<gene>
    <name evidence="2" type="ORF">T9R20_15025</name>
</gene>
<name>A0ABZ0VBE1_9MICO</name>
<dbReference type="InterPro" id="IPR007569">
    <property type="entry name" value="DUF559"/>
</dbReference>
<dbReference type="EMBL" id="CP139779">
    <property type="protein sequence ID" value="WQB69991.1"/>
    <property type="molecule type" value="Genomic_DNA"/>
</dbReference>
<dbReference type="Pfam" id="PF04480">
    <property type="entry name" value="DUF559"/>
    <property type="match status" value="1"/>
</dbReference>
<evidence type="ECO:0000313" key="2">
    <source>
        <dbReference type="EMBL" id="WQB69991.1"/>
    </source>
</evidence>
<sequence length="290" mass="31349">MIPLEERRDAAARRRRDGVLAAVARAGGVSSVAALKQGGHSRHVIDRLCADGALLRLRKGWVALPTADPHLMAAARHGVVLTCVTQAERLGLFVLHSPATPHVAAPPHSGRAGRLAATVHWSTPAVPRPPGTLVDGIENVLVVIAGCLPFEDALVVWESAFRRGLTTPAALARLNLPTGARALLEAADVFSDSGLETLVVPRLRWLGLPLRRQVWIAGHRVDLLIGERLVLQIDGATHTGVQRTSDIAHDAELMLLGYHVIRVGYEQVVHRWPEVQERIMRAVAQGLHHA</sequence>
<accession>A0ABZ0VBE1</accession>
<keyword evidence="3" id="KW-1185">Reference proteome</keyword>
<dbReference type="Gene3D" id="3.40.960.10">
    <property type="entry name" value="VSR Endonuclease"/>
    <property type="match status" value="1"/>
</dbReference>
<feature type="domain" description="DUF559" evidence="1">
    <location>
        <begin position="204"/>
        <end position="283"/>
    </location>
</feature>
<dbReference type="Proteomes" id="UP001324533">
    <property type="component" value="Chromosome"/>
</dbReference>
<organism evidence="2 3">
    <name type="scientific">Microbacterium invictum</name>
    <dbReference type="NCBI Taxonomy" id="515415"/>
    <lineage>
        <taxon>Bacteria</taxon>
        <taxon>Bacillati</taxon>
        <taxon>Actinomycetota</taxon>
        <taxon>Actinomycetes</taxon>
        <taxon>Micrococcales</taxon>
        <taxon>Microbacteriaceae</taxon>
        <taxon>Microbacterium</taxon>
    </lineage>
</organism>
<dbReference type="RefSeq" id="WP_322410117.1">
    <property type="nucleotide sequence ID" value="NZ_CP139779.1"/>
</dbReference>
<reference evidence="2 3" key="1">
    <citation type="submission" date="2023-06" db="EMBL/GenBank/DDBJ databases">
        <title>Rock-solubilizing bacteria, Microbacterium invictum, promotes re-establishment of vegetation in rocky wasteland by accelerating rock bio-weathering and reshaping soil bacterial community.</title>
        <authorList>
            <person name="Liu C."/>
        </authorList>
    </citation>
    <scope>NUCLEOTIDE SEQUENCE [LARGE SCALE GENOMIC DNA]</scope>
    <source>
        <strain evidence="2 3">X-18</strain>
    </source>
</reference>